<sequence length="215" mass="24445">MHPQNLDRFGLSRVKNVNSDSKPFQVDRVDPRLFSENDHHSHIQGSVRSQDPLTLPQNSIGRHRGDVRPDWCKTGPKFQTCYVFRDFCRAVRVDPITLGPNDHNHLRGSVRSQGLLTLPQNSIGSFRGDVRPDLCQSGLFSFQLGLLRLFGSVQGQNSPNPTQQRSNPTFYSPIPYLGIRSKELVNTGYGPRWPVLRCFPFLKIHFQVKGKNIIL</sequence>
<proteinExistence type="predicted"/>
<dbReference type="AlphaFoldDB" id="A0A2I0JTV2"/>
<evidence type="ECO:0000313" key="2">
    <source>
        <dbReference type="EMBL" id="PKI59692.1"/>
    </source>
</evidence>
<feature type="compositionally biased region" description="Polar residues" evidence="1">
    <location>
        <begin position="43"/>
        <end position="60"/>
    </location>
</feature>
<dbReference type="STRING" id="22663.A0A2I0JTV2"/>
<dbReference type="EMBL" id="PGOL01001241">
    <property type="protein sequence ID" value="PKI59692.1"/>
    <property type="molecule type" value="Genomic_DNA"/>
</dbReference>
<dbReference type="Proteomes" id="UP000233551">
    <property type="component" value="Unassembled WGS sequence"/>
</dbReference>
<organism evidence="2 3">
    <name type="scientific">Punica granatum</name>
    <name type="common">Pomegranate</name>
    <dbReference type="NCBI Taxonomy" id="22663"/>
    <lineage>
        <taxon>Eukaryota</taxon>
        <taxon>Viridiplantae</taxon>
        <taxon>Streptophyta</taxon>
        <taxon>Embryophyta</taxon>
        <taxon>Tracheophyta</taxon>
        <taxon>Spermatophyta</taxon>
        <taxon>Magnoliopsida</taxon>
        <taxon>eudicotyledons</taxon>
        <taxon>Gunneridae</taxon>
        <taxon>Pentapetalae</taxon>
        <taxon>rosids</taxon>
        <taxon>malvids</taxon>
        <taxon>Myrtales</taxon>
        <taxon>Lythraceae</taxon>
        <taxon>Punica</taxon>
    </lineage>
</organism>
<comment type="caution">
    <text evidence="2">The sequence shown here is derived from an EMBL/GenBank/DDBJ whole genome shotgun (WGS) entry which is preliminary data.</text>
</comment>
<name>A0A2I0JTV2_PUNGR</name>
<accession>A0A2I0JTV2</accession>
<feature type="region of interest" description="Disordered" evidence="1">
    <location>
        <begin position="39"/>
        <end position="62"/>
    </location>
</feature>
<protein>
    <submittedName>
        <fullName evidence="2">Uncharacterized protein</fullName>
    </submittedName>
</protein>
<evidence type="ECO:0000256" key="1">
    <source>
        <dbReference type="SAM" id="MobiDB-lite"/>
    </source>
</evidence>
<reference evidence="2 3" key="1">
    <citation type="submission" date="2017-11" db="EMBL/GenBank/DDBJ databases">
        <title>De-novo sequencing of pomegranate (Punica granatum L.) genome.</title>
        <authorList>
            <person name="Akparov Z."/>
            <person name="Amiraslanov A."/>
            <person name="Hajiyeva S."/>
            <person name="Abbasov M."/>
            <person name="Kaur K."/>
            <person name="Hamwieh A."/>
            <person name="Solovyev V."/>
            <person name="Salamov A."/>
            <person name="Braich B."/>
            <person name="Kosarev P."/>
            <person name="Mahmoud A."/>
            <person name="Hajiyev E."/>
            <person name="Babayeva S."/>
            <person name="Izzatullayeva V."/>
            <person name="Mammadov A."/>
            <person name="Mammadov A."/>
            <person name="Sharifova S."/>
            <person name="Ojaghi J."/>
            <person name="Eynullazada K."/>
            <person name="Bayramov B."/>
            <person name="Abdulazimova A."/>
            <person name="Shahmuradov I."/>
        </authorList>
    </citation>
    <scope>NUCLEOTIDE SEQUENCE [LARGE SCALE GENOMIC DNA]</scope>
    <source>
        <strain evidence="3">cv. AG2017</strain>
        <tissue evidence="2">Leaf</tissue>
    </source>
</reference>
<keyword evidence="3" id="KW-1185">Reference proteome</keyword>
<gene>
    <name evidence="2" type="ORF">CRG98_019868</name>
</gene>
<evidence type="ECO:0000313" key="3">
    <source>
        <dbReference type="Proteomes" id="UP000233551"/>
    </source>
</evidence>